<evidence type="ECO:0000256" key="1">
    <source>
        <dbReference type="SAM" id="MobiDB-lite"/>
    </source>
</evidence>
<accession>A0A2D1A5P7</accession>
<dbReference type="OrthoDB" id="13493at10239"/>
<dbReference type="SUPFAM" id="SSF51283">
    <property type="entry name" value="dUTPase-like"/>
    <property type="match status" value="2"/>
</dbReference>
<dbReference type="Gene3D" id="2.70.40.10">
    <property type="match status" value="2"/>
</dbReference>
<feature type="region of interest" description="Disordered" evidence="1">
    <location>
        <begin position="23"/>
        <end position="43"/>
    </location>
</feature>
<proteinExistence type="predicted"/>
<dbReference type="EMBL" id="MF385016">
    <property type="protein sequence ID" value="ATA58284.1"/>
    <property type="molecule type" value="Genomic_DNA"/>
</dbReference>
<feature type="region of interest" description="Disordered" evidence="1">
    <location>
        <begin position="419"/>
        <end position="469"/>
    </location>
</feature>
<dbReference type="Pfam" id="PF00692">
    <property type="entry name" value="dUTPase"/>
    <property type="match status" value="1"/>
</dbReference>
<dbReference type="InterPro" id="IPR029054">
    <property type="entry name" value="dUTPase-like"/>
</dbReference>
<feature type="compositionally biased region" description="Basic and acidic residues" evidence="1">
    <location>
        <begin position="419"/>
        <end position="441"/>
    </location>
</feature>
<keyword evidence="4" id="KW-1185">Reference proteome</keyword>
<protein>
    <submittedName>
        <fullName evidence="3">Trimeric dUTP diphosphatases</fullName>
    </submittedName>
</protein>
<feature type="compositionally biased region" description="Basic and acidic residues" evidence="1">
    <location>
        <begin position="447"/>
        <end position="461"/>
    </location>
</feature>
<sequence>MDNHATEATATATATATIAAAEAEKLAGAKSPPGETSDEQHDVSSILARANGKPKFPFDPAGPAGARIREIAADADVSAAYSELALINKPSVSHIEQYEACAAYAKEARAELAAELREAEEWETGDPVPEITYSFFGTTTNLMSSSGSSVIELTSAMSLEIPAQTAVKVPLGIRIEDSKDHAFLLVGDAGYLAHCNTGLIDSRYRGELCAVIISCAKKDVTVAAGQLTVNLIPFKYGDLEVIGANMLPPRYEGDAGHDLKLPYNNLTLHPGSVCNISVNLDDCKYDKNRFAPPIAVGRSGLATKSFATFVSQAKDDILRVCVCNYGKNPMSFECGERFAQMVLVDRRNLRQRYGRTMMTANLGPDLQICGSRVRFVDATKISAADLEKKLADTPQRVRPELKRSEVQWKTVYFSMNSKEARLDARAQDHDPNQRGERGAEREEGENKEEQSGGKDSVRGDRGFGSSGMK</sequence>
<feature type="domain" description="dUTPase-like" evidence="2">
    <location>
        <begin position="244"/>
        <end position="346"/>
    </location>
</feature>
<name>A0A2D1A5P7_9GAMA</name>
<evidence type="ECO:0000313" key="3">
    <source>
        <dbReference type="EMBL" id="ATA58284.1"/>
    </source>
</evidence>
<evidence type="ECO:0000259" key="2">
    <source>
        <dbReference type="Pfam" id="PF00692"/>
    </source>
</evidence>
<dbReference type="Proteomes" id="UP000290797">
    <property type="component" value="Segment"/>
</dbReference>
<organism evidence="3">
    <name type="scientific">vespertilionid gammaherpesvirus 3</name>
    <dbReference type="NCBI Taxonomy" id="2846598"/>
    <lineage>
        <taxon>Viruses</taxon>
        <taxon>Duplodnaviria</taxon>
        <taxon>Heunggongvirae</taxon>
        <taxon>Peploviricota</taxon>
        <taxon>Herviviricetes</taxon>
        <taxon>Herpesvirales</taxon>
        <taxon>Orthoherpesviridae</taxon>
        <taxon>Gammaherpesvirinae</taxon>
        <taxon>Patagivirus</taxon>
        <taxon>Patagivirus vespertilionidgamma3</taxon>
    </lineage>
</organism>
<reference evidence="3" key="1">
    <citation type="journal article" date="2018" name="Virology">
        <title>Isolation, characterization and prevalence of a novel Gammaherpesvirus in Eptesicus fuscus, the North American big brown bat.</title>
        <authorList>
            <person name="Subudhi S."/>
            <person name="Rapin N."/>
            <person name="Dorville N."/>
            <person name="Hill J.E."/>
            <person name="Town J."/>
            <person name="Willis C.K."/>
            <person name="Bollinger T.K."/>
            <person name="Misra V."/>
        </authorList>
    </citation>
    <scope>NUCLEOTIDE SEQUENCE</scope>
</reference>
<evidence type="ECO:0000313" key="4">
    <source>
        <dbReference type="Proteomes" id="UP000290797"/>
    </source>
</evidence>
<dbReference type="InterPro" id="IPR036157">
    <property type="entry name" value="dUTPase-like_sf"/>
</dbReference>